<keyword evidence="6" id="KW-0812">Transmembrane</keyword>
<keyword evidence="4" id="KW-0175">Coiled coil</keyword>
<dbReference type="AlphaFoldDB" id="A0A7S4EJQ5"/>
<feature type="compositionally biased region" description="Polar residues" evidence="5">
    <location>
        <begin position="691"/>
        <end position="701"/>
    </location>
</feature>
<evidence type="ECO:0000313" key="8">
    <source>
        <dbReference type="EMBL" id="CAE0717708.1"/>
    </source>
</evidence>
<dbReference type="EMBL" id="HBIX01014253">
    <property type="protein sequence ID" value="CAE0717708.1"/>
    <property type="molecule type" value="Transcribed_RNA"/>
</dbReference>
<evidence type="ECO:0000256" key="4">
    <source>
        <dbReference type="SAM" id="Coils"/>
    </source>
</evidence>
<feature type="domain" description="ABC transporter" evidence="7">
    <location>
        <begin position="97"/>
        <end position="363"/>
    </location>
</feature>
<dbReference type="InterPro" id="IPR017871">
    <property type="entry name" value="ABC_transporter-like_CS"/>
</dbReference>
<feature type="region of interest" description="Disordered" evidence="5">
    <location>
        <begin position="427"/>
        <end position="448"/>
    </location>
</feature>
<dbReference type="GO" id="GO:0003677">
    <property type="term" value="F:DNA binding"/>
    <property type="evidence" value="ECO:0007669"/>
    <property type="project" value="InterPro"/>
</dbReference>
<evidence type="ECO:0000256" key="5">
    <source>
        <dbReference type="SAM" id="MobiDB-lite"/>
    </source>
</evidence>
<dbReference type="InterPro" id="IPR032524">
    <property type="entry name" value="ABC_tran_C"/>
</dbReference>
<dbReference type="GO" id="GO:0005524">
    <property type="term" value="F:ATP binding"/>
    <property type="evidence" value="ECO:0007669"/>
    <property type="project" value="UniProtKB-KW"/>
</dbReference>
<dbReference type="FunFam" id="3.40.50.300:FF:000011">
    <property type="entry name" value="Putative ABC transporter ATP-binding component"/>
    <property type="match status" value="1"/>
</dbReference>
<feature type="domain" description="ABC transporter" evidence="7">
    <location>
        <begin position="466"/>
        <end position="700"/>
    </location>
</feature>
<evidence type="ECO:0000256" key="3">
    <source>
        <dbReference type="ARBA" id="ARBA00022840"/>
    </source>
</evidence>
<dbReference type="GO" id="GO:0016887">
    <property type="term" value="F:ATP hydrolysis activity"/>
    <property type="evidence" value="ECO:0007669"/>
    <property type="project" value="InterPro"/>
</dbReference>
<dbReference type="InterPro" id="IPR037118">
    <property type="entry name" value="Val-tRNA_synth_C_sf"/>
</dbReference>
<dbReference type="InterPro" id="IPR032781">
    <property type="entry name" value="ABC_tran_Xtn"/>
</dbReference>
<dbReference type="InterPro" id="IPR003439">
    <property type="entry name" value="ABC_transporter-like_ATP-bd"/>
</dbReference>
<dbReference type="Gene3D" id="3.40.50.300">
    <property type="entry name" value="P-loop containing nucleotide triphosphate hydrolases"/>
    <property type="match status" value="2"/>
</dbReference>
<gene>
    <name evidence="8" type="ORF">PAUS00366_LOCUS10460</name>
</gene>
<dbReference type="CDD" id="cd03221">
    <property type="entry name" value="ABCF_EF-3"/>
    <property type="match status" value="2"/>
</dbReference>
<keyword evidence="2" id="KW-0547">Nucleotide-binding</keyword>
<feature type="coiled-coil region" evidence="4">
    <location>
        <begin position="192"/>
        <end position="239"/>
    </location>
</feature>
<evidence type="ECO:0000256" key="6">
    <source>
        <dbReference type="SAM" id="Phobius"/>
    </source>
</evidence>
<dbReference type="InterPro" id="IPR050611">
    <property type="entry name" value="ABCF"/>
</dbReference>
<sequence>MAMVQTHTTTTPRIINRPRRCRSVDAKLFAALWLGIFFVFFGTIDVEGFVQLHQVQVKQQQQQKKADSFWPLASTKVDKDIDVVGEGRRGDAMGAALRLVDVAVSRGGKTLLSNIDLRVEPKSKWAIVGANGCGKSTLLRAILNDLGNYGKNDVLNDYLDVDGSITIGTKQEVGYLKQTAVSGSTLTVFDEAASAMKEIATARLNLRNAEERLEANNSSDELEANLKALDDARDRYERVGGYVQEQEVSTLLKGLGFTNMTQTCDELSGGWQMRVSFAKLLLSKPSLALLDEPSNHLDRSARAWLANYLKNYDAGAMVLVTHDVELLNACEHIAEITSGGSLQVYKSCTYDQYLQQKRDRAYAAATEYEKNMEKAAKLQAFVDKFGASATKASAAQSRVKQIEKMRAQGLLDPPTDNAISEIERFKPRMTLPPPPAPQGGAFEGKENSDEVGDDGILLSLCNGAAVGYSNADEGSSNNEAGEDDPAPLISGIDLNIQQGMKILIRGPNGAGKTTLLDTLRGKLPLLSGDRVEDSNLKLGIFTQDLAQELDPTQRAVDLVTEHARTGTDGDLYVSDEQARTVLGGLGLRGDKALRLVGQLSGGEKARVALAMFTLKPSNLYLLDEVSNHLDVECVEALSEVLSDWGGGKGAIVVISHDKAFCEQVGFTHVLTITDKGTLKLEQRDASESDWDSSVATFQKSNGDTDDGTTDTGESVVVDKELDAKRRKMAFNAPKRIVKIESLVEQKEEKMAVLDEEMMANGSDVGKLVDLSKAKDILEEEVMELMEEWEELETVMAEMEGR</sequence>
<keyword evidence="1" id="KW-0677">Repeat</keyword>
<dbReference type="InterPro" id="IPR027417">
    <property type="entry name" value="P-loop_NTPase"/>
</dbReference>
<evidence type="ECO:0000256" key="2">
    <source>
        <dbReference type="ARBA" id="ARBA00022741"/>
    </source>
</evidence>
<feature type="coiled-coil region" evidence="4">
    <location>
        <begin position="736"/>
        <end position="801"/>
    </location>
</feature>
<feature type="region of interest" description="Disordered" evidence="5">
    <location>
        <begin position="691"/>
        <end position="712"/>
    </location>
</feature>
<dbReference type="Pfam" id="PF16326">
    <property type="entry name" value="ABC_tran_CTD"/>
    <property type="match status" value="1"/>
</dbReference>
<protein>
    <recommendedName>
        <fullName evidence="7">ABC transporter domain-containing protein</fullName>
    </recommendedName>
</protein>
<evidence type="ECO:0000256" key="1">
    <source>
        <dbReference type="ARBA" id="ARBA00022737"/>
    </source>
</evidence>
<proteinExistence type="predicted"/>
<dbReference type="SMART" id="SM00382">
    <property type="entry name" value="AAA"/>
    <property type="match status" value="2"/>
</dbReference>
<dbReference type="SUPFAM" id="SSF52540">
    <property type="entry name" value="P-loop containing nucleoside triphosphate hydrolases"/>
    <property type="match status" value="2"/>
</dbReference>
<accession>A0A7S4EJQ5</accession>
<dbReference type="Pfam" id="PF12848">
    <property type="entry name" value="ABC_tran_Xtn"/>
    <property type="match status" value="1"/>
</dbReference>
<reference evidence="8" key="1">
    <citation type="submission" date="2021-01" db="EMBL/GenBank/DDBJ databases">
        <authorList>
            <person name="Corre E."/>
            <person name="Pelletier E."/>
            <person name="Niang G."/>
            <person name="Scheremetjew M."/>
            <person name="Finn R."/>
            <person name="Kale V."/>
            <person name="Holt S."/>
            <person name="Cochrane G."/>
            <person name="Meng A."/>
            <person name="Brown T."/>
            <person name="Cohen L."/>
        </authorList>
    </citation>
    <scope>NUCLEOTIDE SEQUENCE</scope>
    <source>
        <strain evidence="8">10249 10 AB</strain>
    </source>
</reference>
<dbReference type="Gene3D" id="1.10.287.380">
    <property type="entry name" value="Valyl-tRNA synthetase, C-terminal domain"/>
    <property type="match status" value="1"/>
</dbReference>
<dbReference type="PANTHER" id="PTHR19211">
    <property type="entry name" value="ATP-BINDING TRANSPORT PROTEIN-RELATED"/>
    <property type="match status" value="1"/>
</dbReference>
<dbReference type="Pfam" id="PF00005">
    <property type="entry name" value="ABC_tran"/>
    <property type="match status" value="2"/>
</dbReference>
<dbReference type="PROSITE" id="PS50893">
    <property type="entry name" value="ABC_TRANSPORTER_2"/>
    <property type="match status" value="2"/>
</dbReference>
<name>A0A7S4EJQ5_9STRA</name>
<dbReference type="InterPro" id="IPR003593">
    <property type="entry name" value="AAA+_ATPase"/>
</dbReference>
<keyword evidence="6" id="KW-0472">Membrane</keyword>
<dbReference type="PANTHER" id="PTHR19211:SF133">
    <property type="entry name" value="ABC TRANSPORTER FAMILY PROTEIN"/>
    <property type="match status" value="1"/>
</dbReference>
<keyword evidence="3" id="KW-0067">ATP-binding</keyword>
<keyword evidence="6" id="KW-1133">Transmembrane helix</keyword>
<feature type="transmembrane region" description="Helical" evidence="6">
    <location>
        <begin position="26"/>
        <end position="44"/>
    </location>
</feature>
<dbReference type="PROSITE" id="PS00211">
    <property type="entry name" value="ABC_TRANSPORTER_1"/>
    <property type="match status" value="2"/>
</dbReference>
<evidence type="ECO:0000259" key="7">
    <source>
        <dbReference type="PROSITE" id="PS50893"/>
    </source>
</evidence>
<organism evidence="8">
    <name type="scientific">Pseudo-nitzschia australis</name>
    <dbReference type="NCBI Taxonomy" id="44445"/>
    <lineage>
        <taxon>Eukaryota</taxon>
        <taxon>Sar</taxon>
        <taxon>Stramenopiles</taxon>
        <taxon>Ochrophyta</taxon>
        <taxon>Bacillariophyta</taxon>
        <taxon>Bacillariophyceae</taxon>
        <taxon>Bacillariophycidae</taxon>
        <taxon>Bacillariales</taxon>
        <taxon>Bacillariaceae</taxon>
        <taxon>Pseudo-nitzschia</taxon>
    </lineage>
</organism>